<gene>
    <name evidence="1" type="primary">NCL1_31493</name>
    <name evidence="1" type="ORF">TNCV_4287751</name>
</gene>
<evidence type="ECO:0000313" key="2">
    <source>
        <dbReference type="Proteomes" id="UP000887159"/>
    </source>
</evidence>
<accession>A0A8X6VHT5</accession>
<protein>
    <submittedName>
        <fullName evidence="1">E3 ubiquitin-protein ligase RNF13</fullName>
    </submittedName>
</protein>
<organism evidence="1 2">
    <name type="scientific">Trichonephila clavipes</name>
    <name type="common">Golden silk orbweaver</name>
    <name type="synonym">Nephila clavipes</name>
    <dbReference type="NCBI Taxonomy" id="2585209"/>
    <lineage>
        <taxon>Eukaryota</taxon>
        <taxon>Metazoa</taxon>
        <taxon>Ecdysozoa</taxon>
        <taxon>Arthropoda</taxon>
        <taxon>Chelicerata</taxon>
        <taxon>Arachnida</taxon>
        <taxon>Araneae</taxon>
        <taxon>Araneomorphae</taxon>
        <taxon>Entelegynae</taxon>
        <taxon>Araneoidea</taxon>
        <taxon>Nephilidae</taxon>
        <taxon>Trichonephila</taxon>
    </lineage>
</organism>
<dbReference type="EMBL" id="BMAU01021278">
    <property type="protein sequence ID" value="GFY07839.1"/>
    <property type="molecule type" value="Genomic_DNA"/>
</dbReference>
<dbReference type="AlphaFoldDB" id="A0A8X6VHT5"/>
<sequence length="129" mass="14582">MIDNTCGCRMSWTYRSAVMVPRIHTKGDLVLKSMETHTIILAVREMSRYKAKSRLRRSPSVLHKRTRLSSLLRLNLDSSLKLTWFHSTTVQFPPSTTINVGVDGWASKTAHVMGTAVPNVLQPGTLVWF</sequence>
<comment type="caution">
    <text evidence="1">The sequence shown here is derived from an EMBL/GenBank/DDBJ whole genome shotgun (WGS) entry which is preliminary data.</text>
</comment>
<evidence type="ECO:0000313" key="1">
    <source>
        <dbReference type="EMBL" id="GFY07839.1"/>
    </source>
</evidence>
<reference evidence="1" key="1">
    <citation type="submission" date="2020-08" db="EMBL/GenBank/DDBJ databases">
        <title>Multicomponent nature underlies the extraordinary mechanical properties of spider dragline silk.</title>
        <authorList>
            <person name="Kono N."/>
            <person name="Nakamura H."/>
            <person name="Mori M."/>
            <person name="Yoshida Y."/>
            <person name="Ohtoshi R."/>
            <person name="Malay A.D."/>
            <person name="Moran D.A.P."/>
            <person name="Tomita M."/>
            <person name="Numata K."/>
            <person name="Arakawa K."/>
        </authorList>
    </citation>
    <scope>NUCLEOTIDE SEQUENCE</scope>
</reference>
<proteinExistence type="predicted"/>
<name>A0A8X6VHT5_TRICX</name>
<dbReference type="Proteomes" id="UP000887159">
    <property type="component" value="Unassembled WGS sequence"/>
</dbReference>
<keyword evidence="2" id="KW-1185">Reference proteome</keyword>